<organism evidence="2 3">
    <name type="scientific">Terriglobus roseus</name>
    <dbReference type="NCBI Taxonomy" id="392734"/>
    <lineage>
        <taxon>Bacteria</taxon>
        <taxon>Pseudomonadati</taxon>
        <taxon>Acidobacteriota</taxon>
        <taxon>Terriglobia</taxon>
        <taxon>Terriglobales</taxon>
        <taxon>Acidobacteriaceae</taxon>
        <taxon>Terriglobus</taxon>
    </lineage>
</organism>
<name>A0A1H4PG54_9BACT</name>
<keyword evidence="1" id="KW-0812">Transmembrane</keyword>
<dbReference type="AlphaFoldDB" id="A0A1H4PG54"/>
<protein>
    <submittedName>
        <fullName evidence="2">Uncharacterized protein</fullName>
    </submittedName>
</protein>
<gene>
    <name evidence="2" type="ORF">SAMN05443244_2551</name>
</gene>
<reference evidence="2 3" key="1">
    <citation type="submission" date="2016-10" db="EMBL/GenBank/DDBJ databases">
        <authorList>
            <person name="de Groot N.N."/>
        </authorList>
    </citation>
    <scope>NUCLEOTIDE SEQUENCE [LARGE SCALE GENOMIC DNA]</scope>
    <source>
        <strain evidence="2 3">AB35.6</strain>
    </source>
</reference>
<proteinExistence type="predicted"/>
<accession>A0A1H4PG54</accession>
<feature type="transmembrane region" description="Helical" evidence="1">
    <location>
        <begin position="80"/>
        <end position="101"/>
    </location>
</feature>
<sequence length="128" mass="13743">MSRVNTLIVYTLLPLAYLVTPAALIFGWVRWSKQRAAAAEGVTVSLVSFAFTSGSAALGLATIAFAQIHYFGFYDPVLMRIYGCGAVLSCISLLLSLAGFLRPNVLRWYAPACALGTLAFWVMTAAGE</sequence>
<feature type="transmembrane region" description="Helical" evidence="1">
    <location>
        <begin position="6"/>
        <end position="29"/>
    </location>
</feature>
<feature type="transmembrane region" description="Helical" evidence="1">
    <location>
        <begin position="108"/>
        <end position="127"/>
    </location>
</feature>
<keyword evidence="1" id="KW-0472">Membrane</keyword>
<evidence type="ECO:0000313" key="2">
    <source>
        <dbReference type="EMBL" id="SEC06370.1"/>
    </source>
</evidence>
<evidence type="ECO:0000256" key="1">
    <source>
        <dbReference type="SAM" id="Phobius"/>
    </source>
</evidence>
<evidence type="ECO:0000313" key="3">
    <source>
        <dbReference type="Proteomes" id="UP000182409"/>
    </source>
</evidence>
<feature type="transmembrane region" description="Helical" evidence="1">
    <location>
        <begin position="41"/>
        <end position="68"/>
    </location>
</feature>
<dbReference type="EMBL" id="FNSD01000001">
    <property type="protein sequence ID" value="SEC06370.1"/>
    <property type="molecule type" value="Genomic_DNA"/>
</dbReference>
<keyword evidence="1" id="KW-1133">Transmembrane helix</keyword>
<dbReference type="OrthoDB" id="9932560at2"/>
<dbReference type="Proteomes" id="UP000182409">
    <property type="component" value="Unassembled WGS sequence"/>
</dbReference>